<name>A0AAJ0A7M6_9PEZI</name>
<accession>A0AAJ0A7M6</accession>
<evidence type="ECO:0000313" key="2">
    <source>
        <dbReference type="Proteomes" id="UP001224890"/>
    </source>
</evidence>
<organism evidence="1 2">
    <name type="scientific">Colletotrichum godetiae</name>
    <dbReference type="NCBI Taxonomy" id="1209918"/>
    <lineage>
        <taxon>Eukaryota</taxon>
        <taxon>Fungi</taxon>
        <taxon>Dikarya</taxon>
        <taxon>Ascomycota</taxon>
        <taxon>Pezizomycotina</taxon>
        <taxon>Sordariomycetes</taxon>
        <taxon>Hypocreomycetidae</taxon>
        <taxon>Glomerellales</taxon>
        <taxon>Glomerellaceae</taxon>
        <taxon>Colletotrichum</taxon>
        <taxon>Colletotrichum acutatum species complex</taxon>
    </lineage>
</organism>
<dbReference type="Proteomes" id="UP001224890">
    <property type="component" value="Unassembled WGS sequence"/>
</dbReference>
<dbReference type="GeneID" id="85460892"/>
<dbReference type="AlphaFoldDB" id="A0AAJ0A7M6"/>
<comment type="caution">
    <text evidence="1">The sequence shown here is derived from an EMBL/GenBank/DDBJ whole genome shotgun (WGS) entry which is preliminary data.</text>
</comment>
<proteinExistence type="predicted"/>
<gene>
    <name evidence="1" type="ORF">BDP55DRAFT_683874</name>
</gene>
<dbReference type="EMBL" id="JAHMHR010000080">
    <property type="protein sequence ID" value="KAK1658029.1"/>
    <property type="molecule type" value="Genomic_DNA"/>
</dbReference>
<dbReference type="RefSeq" id="XP_060422793.1">
    <property type="nucleotide sequence ID" value="XM_060576366.1"/>
</dbReference>
<protein>
    <submittedName>
        <fullName evidence="1">Uncharacterized protein</fullName>
    </submittedName>
</protein>
<keyword evidence="2" id="KW-1185">Reference proteome</keyword>
<reference evidence="1" key="1">
    <citation type="submission" date="2021-06" db="EMBL/GenBank/DDBJ databases">
        <title>Comparative genomics, transcriptomics and evolutionary studies reveal genomic signatures of adaptation to plant cell wall in hemibiotrophic fungi.</title>
        <authorList>
            <consortium name="DOE Joint Genome Institute"/>
            <person name="Baroncelli R."/>
            <person name="Diaz J.F."/>
            <person name="Benocci T."/>
            <person name="Peng M."/>
            <person name="Battaglia E."/>
            <person name="Haridas S."/>
            <person name="Andreopoulos W."/>
            <person name="Labutti K."/>
            <person name="Pangilinan J."/>
            <person name="Floch G.L."/>
            <person name="Makela M.R."/>
            <person name="Henrissat B."/>
            <person name="Grigoriev I.V."/>
            <person name="Crouch J.A."/>
            <person name="De Vries R.P."/>
            <person name="Sukno S.A."/>
            <person name="Thon M.R."/>
        </authorList>
    </citation>
    <scope>NUCLEOTIDE SEQUENCE</scope>
    <source>
        <strain evidence="1">CBS 193.32</strain>
    </source>
</reference>
<sequence length="111" mass="12211">MKPIVVLDELLAVAEAWAAVPLKLFGPCSHAYAHDYGHDDGEYGDSDLSRNKTYPLALISQLTTELSSAITQEALFDPILECHICFESLEKSANTATSVWELRLEIALGFL</sequence>
<evidence type="ECO:0000313" key="1">
    <source>
        <dbReference type="EMBL" id="KAK1658029.1"/>
    </source>
</evidence>